<evidence type="ECO:0000256" key="6">
    <source>
        <dbReference type="ARBA" id="ARBA00036916"/>
    </source>
</evidence>
<evidence type="ECO:0000256" key="12">
    <source>
        <dbReference type="ARBA" id="ARBA00042372"/>
    </source>
</evidence>
<evidence type="ECO:0000256" key="8">
    <source>
        <dbReference type="ARBA" id="ARBA00038944"/>
    </source>
</evidence>
<evidence type="ECO:0000259" key="16">
    <source>
        <dbReference type="Pfam" id="PF00849"/>
    </source>
</evidence>
<reference evidence="17 18" key="1">
    <citation type="submission" date="2020-04" db="EMBL/GenBank/DDBJ databases">
        <authorList>
            <person name="Yoon J."/>
        </authorList>
    </citation>
    <scope>NUCLEOTIDE SEQUENCE [LARGE SCALE GENOMIC DNA]</scope>
    <source>
        <strain evidence="17 18">KMU-166</strain>
    </source>
</reference>
<comment type="catalytic activity">
    <reaction evidence="5">
        <text>uridine(32) in tRNA = pseudouridine(32) in tRNA</text>
        <dbReference type="Rhea" id="RHEA:42544"/>
        <dbReference type="Rhea" id="RHEA-COMP:10107"/>
        <dbReference type="Rhea" id="RHEA-COMP:10108"/>
        <dbReference type="ChEBI" id="CHEBI:65314"/>
        <dbReference type="ChEBI" id="CHEBI:65315"/>
        <dbReference type="EC" id="5.4.99.28"/>
    </reaction>
</comment>
<evidence type="ECO:0000313" key="18">
    <source>
        <dbReference type="Proteomes" id="UP000765845"/>
    </source>
</evidence>
<evidence type="ECO:0000256" key="5">
    <source>
        <dbReference type="ARBA" id="ARBA00036184"/>
    </source>
</evidence>
<dbReference type="SUPFAM" id="SSF55120">
    <property type="entry name" value="Pseudouridine synthase"/>
    <property type="match status" value="1"/>
</dbReference>
<name>A0ABX1GFU1_9GAMM</name>
<protein>
    <recommendedName>
        <fullName evidence="10">Dual-specificity RNA pseudouridine synthase RluA</fullName>
        <ecNumber evidence="8">5.4.99.28</ecNumber>
        <ecNumber evidence="9">5.4.99.29</ecNumber>
    </recommendedName>
    <alternativeName>
        <fullName evidence="11">23S rRNA pseudouridine(746) synthase</fullName>
    </alternativeName>
    <alternativeName>
        <fullName evidence="14">Ribosomal large subunit pseudouridine synthase A</fullName>
    </alternativeName>
    <alternativeName>
        <fullName evidence="13">rRNA pseudouridylate synthase A</fullName>
    </alternativeName>
    <alternativeName>
        <fullName evidence="15">rRNA-uridine isomerase A</fullName>
    </alternativeName>
    <alternativeName>
        <fullName evidence="12">tRNA pseudouridine(32) synthase</fullName>
    </alternativeName>
</protein>
<gene>
    <name evidence="17" type="ORF">HCU74_10255</name>
</gene>
<evidence type="ECO:0000313" key="17">
    <source>
        <dbReference type="EMBL" id="NKI17805.1"/>
    </source>
</evidence>
<proteinExistence type="inferred from homology"/>
<evidence type="ECO:0000256" key="15">
    <source>
        <dbReference type="ARBA" id="ARBA00043143"/>
    </source>
</evidence>
<dbReference type="InterPro" id="IPR020103">
    <property type="entry name" value="PsdUridine_synth_cat_dom_sf"/>
</dbReference>
<evidence type="ECO:0000256" key="7">
    <source>
        <dbReference type="ARBA" id="ARBA00037305"/>
    </source>
</evidence>
<dbReference type="CDD" id="cd02869">
    <property type="entry name" value="PseudoU_synth_RluA_like"/>
    <property type="match status" value="1"/>
</dbReference>
<dbReference type="EC" id="5.4.99.28" evidence="8"/>
<dbReference type="EMBL" id="JAAWWK010000003">
    <property type="protein sequence ID" value="NKI17805.1"/>
    <property type="molecule type" value="Genomic_DNA"/>
</dbReference>
<dbReference type="PANTHER" id="PTHR21600:SF91">
    <property type="entry name" value="DUAL-SPECIFICITY RNA PSEUDOURIDINE SYNTHASE RLUA"/>
    <property type="match status" value="1"/>
</dbReference>
<feature type="domain" description="Pseudouridine synthase RsuA/RluA-like" evidence="16">
    <location>
        <begin position="28"/>
        <end position="174"/>
    </location>
</feature>
<evidence type="ECO:0000256" key="3">
    <source>
        <dbReference type="ARBA" id="ARBA00022694"/>
    </source>
</evidence>
<keyword evidence="4" id="KW-0413">Isomerase</keyword>
<evidence type="ECO:0000256" key="11">
    <source>
        <dbReference type="ARBA" id="ARBA00041266"/>
    </source>
</evidence>
<organism evidence="17 18">
    <name type="scientific">Spongiibacter thalassae</name>
    <dbReference type="NCBI Taxonomy" id="2721624"/>
    <lineage>
        <taxon>Bacteria</taxon>
        <taxon>Pseudomonadati</taxon>
        <taxon>Pseudomonadota</taxon>
        <taxon>Gammaproteobacteria</taxon>
        <taxon>Cellvibrionales</taxon>
        <taxon>Spongiibacteraceae</taxon>
        <taxon>Spongiibacter</taxon>
    </lineage>
</organism>
<keyword evidence="3" id="KW-0819">tRNA processing</keyword>
<dbReference type="RefSeq" id="WP_168450343.1">
    <property type="nucleotide sequence ID" value="NZ_JAAWWK010000003.1"/>
</dbReference>
<dbReference type="Proteomes" id="UP000765845">
    <property type="component" value="Unassembled WGS sequence"/>
</dbReference>
<comment type="function">
    <text evidence="7">Dual specificity enzyme that catalyzes the synthesis of pseudouridine from uracil-746 in 23S ribosomal RNA and from uracil-32 in the anticodon stem and loop of transfer RNAs.</text>
</comment>
<evidence type="ECO:0000256" key="14">
    <source>
        <dbReference type="ARBA" id="ARBA00042883"/>
    </source>
</evidence>
<comment type="caution">
    <text evidence="17">The sequence shown here is derived from an EMBL/GenBank/DDBJ whole genome shotgun (WGS) entry which is preliminary data.</text>
</comment>
<dbReference type="PANTHER" id="PTHR21600">
    <property type="entry name" value="MITOCHONDRIAL RNA PSEUDOURIDINE SYNTHASE"/>
    <property type="match status" value="1"/>
</dbReference>
<evidence type="ECO:0000256" key="9">
    <source>
        <dbReference type="ARBA" id="ARBA00038945"/>
    </source>
</evidence>
<dbReference type="Gene3D" id="3.30.2350.10">
    <property type="entry name" value="Pseudouridine synthase"/>
    <property type="match status" value="1"/>
</dbReference>
<keyword evidence="2" id="KW-0698">rRNA processing</keyword>
<dbReference type="InterPro" id="IPR050188">
    <property type="entry name" value="RluA_PseudoU_synthase"/>
</dbReference>
<evidence type="ECO:0000256" key="13">
    <source>
        <dbReference type="ARBA" id="ARBA00042844"/>
    </source>
</evidence>
<keyword evidence="18" id="KW-1185">Reference proteome</keyword>
<evidence type="ECO:0000256" key="1">
    <source>
        <dbReference type="ARBA" id="ARBA00010876"/>
    </source>
</evidence>
<dbReference type="InterPro" id="IPR006145">
    <property type="entry name" value="PsdUridine_synth_RsuA/RluA"/>
</dbReference>
<dbReference type="EC" id="5.4.99.29" evidence="9"/>
<dbReference type="InterPro" id="IPR006224">
    <property type="entry name" value="PsdUridine_synth_RluA-like_CS"/>
</dbReference>
<dbReference type="Pfam" id="PF00849">
    <property type="entry name" value="PseudoU_synth_2"/>
    <property type="match status" value="1"/>
</dbReference>
<accession>A0ABX1GFU1</accession>
<dbReference type="PROSITE" id="PS01129">
    <property type="entry name" value="PSI_RLU"/>
    <property type="match status" value="1"/>
</dbReference>
<evidence type="ECO:0000256" key="4">
    <source>
        <dbReference type="ARBA" id="ARBA00023235"/>
    </source>
</evidence>
<comment type="catalytic activity">
    <reaction evidence="6">
        <text>uridine(746) in 23S rRNA = pseudouridine(746) in 23S rRNA</text>
        <dbReference type="Rhea" id="RHEA:42548"/>
        <dbReference type="Rhea" id="RHEA-COMP:10109"/>
        <dbReference type="Rhea" id="RHEA-COMP:10110"/>
        <dbReference type="ChEBI" id="CHEBI:65314"/>
        <dbReference type="ChEBI" id="CHEBI:65315"/>
        <dbReference type="EC" id="5.4.99.29"/>
    </reaction>
</comment>
<sequence length="228" mass="25259">MPPDETSRDFIVPPCTGVIGIHYQDSELLVIDKPSGLLSVPGRHPANQDSAISRLQEVQPEAKIVHRLDMATSGLMLIALNKDSHRALSQQFERREVDKEYIADVFGLVNADAGSIDLPLICDWPRRPLQKVCFDHGKPAQTHFRTLHRSASYSRLLLTPHTGRSHQLRVHCAALGHPILGCDFYAHPPAQQASSRLRLHASRLTFTHPTHGKVISISSPPPFANAAF</sequence>
<evidence type="ECO:0000256" key="2">
    <source>
        <dbReference type="ARBA" id="ARBA00022552"/>
    </source>
</evidence>
<evidence type="ECO:0000256" key="10">
    <source>
        <dbReference type="ARBA" id="ARBA00039988"/>
    </source>
</evidence>
<comment type="similarity">
    <text evidence="1">Belongs to the pseudouridine synthase RluA family.</text>
</comment>